<dbReference type="PANTHER" id="PTHR12526:SF630">
    <property type="entry name" value="GLYCOSYLTRANSFERASE"/>
    <property type="match status" value="1"/>
</dbReference>
<evidence type="ECO:0000313" key="3">
    <source>
        <dbReference type="Proteomes" id="UP001501333"/>
    </source>
</evidence>
<reference evidence="3" key="1">
    <citation type="journal article" date="2019" name="Int. J. Syst. Evol. Microbiol.">
        <title>The Global Catalogue of Microorganisms (GCM) 10K type strain sequencing project: providing services to taxonomists for standard genome sequencing and annotation.</title>
        <authorList>
            <consortium name="The Broad Institute Genomics Platform"/>
            <consortium name="The Broad Institute Genome Sequencing Center for Infectious Disease"/>
            <person name="Wu L."/>
            <person name="Ma J."/>
        </authorList>
    </citation>
    <scope>NUCLEOTIDE SEQUENCE [LARGE SCALE GENOMIC DNA]</scope>
    <source>
        <strain evidence="3">JCM 17386</strain>
    </source>
</reference>
<accession>A0ABP7XMD6</accession>
<name>A0ABP7XMD6_9FLAO</name>
<protein>
    <submittedName>
        <fullName evidence="2">Glycosyltransferase family 1 protein</fullName>
    </submittedName>
</protein>
<dbReference type="EMBL" id="BAABAO010000003">
    <property type="protein sequence ID" value="GAA4121595.1"/>
    <property type="molecule type" value="Genomic_DNA"/>
</dbReference>
<dbReference type="Pfam" id="PF13692">
    <property type="entry name" value="Glyco_trans_1_4"/>
    <property type="match status" value="1"/>
</dbReference>
<comment type="caution">
    <text evidence="2">The sequence shown here is derived from an EMBL/GenBank/DDBJ whole genome shotgun (WGS) entry which is preliminary data.</text>
</comment>
<gene>
    <name evidence="2" type="ORF">GCM10022250_03370</name>
</gene>
<proteinExistence type="predicted"/>
<feature type="region of interest" description="Disordered" evidence="1">
    <location>
        <begin position="1"/>
        <end position="22"/>
    </location>
</feature>
<dbReference type="RefSeq" id="WP_229351024.1">
    <property type="nucleotide sequence ID" value="NZ_BAABAO010000003.1"/>
</dbReference>
<keyword evidence="3" id="KW-1185">Reference proteome</keyword>
<evidence type="ECO:0000313" key="2">
    <source>
        <dbReference type="EMBL" id="GAA4121595.1"/>
    </source>
</evidence>
<feature type="compositionally biased region" description="Polar residues" evidence="1">
    <location>
        <begin position="13"/>
        <end position="22"/>
    </location>
</feature>
<sequence>MQTNVHTPKNKVTESNFSTSSNEPPQNYDMVVFCHLRWQFVYQRPQHLISRMSKNMKVLLVEEPIAFDAHQENTANLIIINDNLHILQPRVKSIEDIANILPQYIKNKNVTTGWFYSASFSPLIQAFEFETIIYDCMDELTLFKGAPEHLIHQEKYLMANADIVFTGGKSLYESKKQNHSNVYCFPSSVDEPHFAQALNGIEIPADITNLQSPIVGYFGVIDERIDLKLLHQTALKLPKVSFVMIGPLAKIDEADLPKEENIYYLGMRSYNELPNYIKGFDIAMMPFAINDTTKYISPTKTLEYMAAGKPIISTKITDVVRDYSNCVSLIETADDFCDAITLLFDKRASALIPLKYTEILKNTSWDSTAARMQEIIKEFSK</sequence>
<dbReference type="Proteomes" id="UP001501333">
    <property type="component" value="Unassembled WGS sequence"/>
</dbReference>
<dbReference type="PANTHER" id="PTHR12526">
    <property type="entry name" value="GLYCOSYLTRANSFERASE"/>
    <property type="match status" value="1"/>
</dbReference>
<evidence type="ECO:0000256" key="1">
    <source>
        <dbReference type="SAM" id="MobiDB-lite"/>
    </source>
</evidence>
<dbReference type="Gene3D" id="3.40.50.2000">
    <property type="entry name" value="Glycogen Phosphorylase B"/>
    <property type="match status" value="1"/>
</dbReference>
<dbReference type="SUPFAM" id="SSF53756">
    <property type="entry name" value="UDP-Glycosyltransferase/glycogen phosphorylase"/>
    <property type="match status" value="1"/>
</dbReference>
<organism evidence="2 3">
    <name type="scientific">Flavobacterium chungbukense</name>
    <dbReference type="NCBI Taxonomy" id="877464"/>
    <lineage>
        <taxon>Bacteria</taxon>
        <taxon>Pseudomonadati</taxon>
        <taxon>Bacteroidota</taxon>
        <taxon>Flavobacteriia</taxon>
        <taxon>Flavobacteriales</taxon>
        <taxon>Flavobacteriaceae</taxon>
        <taxon>Flavobacterium</taxon>
    </lineage>
</organism>